<dbReference type="EMBL" id="JAJAGQ010000001">
    <property type="protein sequence ID" value="KAJ8572380.1"/>
    <property type="molecule type" value="Genomic_DNA"/>
</dbReference>
<dbReference type="OrthoDB" id="1642874at2759"/>
<dbReference type="Gene3D" id="3.40.50.2000">
    <property type="entry name" value="Glycogen Phosphorylase B"/>
    <property type="match status" value="1"/>
</dbReference>
<evidence type="ECO:0000256" key="4">
    <source>
        <dbReference type="RuleBase" id="RU003718"/>
    </source>
</evidence>
<keyword evidence="3 4" id="KW-0808">Transferase</keyword>
<dbReference type="GO" id="GO:0035251">
    <property type="term" value="F:UDP-glucosyltransferase activity"/>
    <property type="evidence" value="ECO:0007669"/>
    <property type="project" value="TreeGrafter"/>
</dbReference>
<evidence type="ECO:0000256" key="2">
    <source>
        <dbReference type="ARBA" id="ARBA00022676"/>
    </source>
</evidence>
<keyword evidence="2 4" id="KW-0328">Glycosyltransferase</keyword>
<comment type="similarity">
    <text evidence="1 4">Belongs to the UDP-glycosyltransferase family.</text>
</comment>
<dbReference type="InterPro" id="IPR035595">
    <property type="entry name" value="UDP_glycos_trans_CS"/>
</dbReference>
<evidence type="ECO:0000256" key="1">
    <source>
        <dbReference type="ARBA" id="ARBA00009995"/>
    </source>
</evidence>
<dbReference type="InterPro" id="IPR002213">
    <property type="entry name" value="UDP_glucos_trans"/>
</dbReference>
<accession>A0A9Q1N266</accession>
<protein>
    <submittedName>
        <fullName evidence="5">Uncharacterized protein</fullName>
    </submittedName>
</protein>
<gene>
    <name evidence="5" type="ORF">K7X08_008891</name>
</gene>
<keyword evidence="6" id="KW-1185">Reference proteome</keyword>
<evidence type="ECO:0000313" key="6">
    <source>
        <dbReference type="Proteomes" id="UP001152561"/>
    </source>
</evidence>
<proteinExistence type="inferred from homology"/>
<evidence type="ECO:0000313" key="5">
    <source>
        <dbReference type="EMBL" id="KAJ8572380.1"/>
    </source>
</evidence>
<dbReference type="PANTHER" id="PTHR48047:SF45">
    <property type="entry name" value="SCOPOLETIN GLUCOSYLTRANSFERASE-LIKE"/>
    <property type="match status" value="1"/>
</dbReference>
<dbReference type="PROSITE" id="PS00375">
    <property type="entry name" value="UDPGT"/>
    <property type="match status" value="1"/>
</dbReference>
<name>A0A9Q1N266_9SOLA</name>
<reference evidence="6" key="1">
    <citation type="journal article" date="2023" name="Proc. Natl. Acad. Sci. U.S.A.">
        <title>Genomic and structural basis for evolution of tropane alkaloid biosynthesis.</title>
        <authorList>
            <person name="Wanga Y.-J."/>
            <person name="Taina T."/>
            <person name="Yua J.-Y."/>
            <person name="Lia J."/>
            <person name="Xua B."/>
            <person name="Chenc J."/>
            <person name="D'Auriad J.C."/>
            <person name="Huanga J.-P."/>
            <person name="Huanga S.-X."/>
        </authorList>
    </citation>
    <scope>NUCLEOTIDE SEQUENCE [LARGE SCALE GENOMIC DNA]</scope>
    <source>
        <strain evidence="6">cv. KIB-2019</strain>
    </source>
</reference>
<dbReference type="AlphaFoldDB" id="A0A9Q1N266"/>
<sequence length="179" mass="20482">MRDLAMGIEDSEQEFIWVVREGKIEQENEEWLPEGFDERRKEKGLIIRGWAPQVLILDHKAIGAFVTHCGWNSTLEGISAGVPMVTWPVFAEQFFNEKLVTEVLRIGVGVGSVKWQKTCSEGVKKRSNSKDNKESDETFANTEVKVPTVPFHAEFSETKLCQKKETIEYHKDAMCMFLN</sequence>
<comment type="caution">
    <text evidence="5">The sequence shown here is derived from an EMBL/GenBank/DDBJ whole genome shotgun (WGS) entry which is preliminary data.</text>
</comment>
<dbReference type="Pfam" id="PF00201">
    <property type="entry name" value="UDPGT"/>
    <property type="match status" value="1"/>
</dbReference>
<dbReference type="CDD" id="cd03784">
    <property type="entry name" value="GT1_Gtf-like"/>
    <property type="match status" value="1"/>
</dbReference>
<organism evidence="5 6">
    <name type="scientific">Anisodus acutangulus</name>
    <dbReference type="NCBI Taxonomy" id="402998"/>
    <lineage>
        <taxon>Eukaryota</taxon>
        <taxon>Viridiplantae</taxon>
        <taxon>Streptophyta</taxon>
        <taxon>Embryophyta</taxon>
        <taxon>Tracheophyta</taxon>
        <taxon>Spermatophyta</taxon>
        <taxon>Magnoliopsida</taxon>
        <taxon>eudicotyledons</taxon>
        <taxon>Gunneridae</taxon>
        <taxon>Pentapetalae</taxon>
        <taxon>asterids</taxon>
        <taxon>lamiids</taxon>
        <taxon>Solanales</taxon>
        <taxon>Solanaceae</taxon>
        <taxon>Solanoideae</taxon>
        <taxon>Hyoscyameae</taxon>
        <taxon>Anisodus</taxon>
    </lineage>
</organism>
<dbReference type="Proteomes" id="UP001152561">
    <property type="component" value="Unassembled WGS sequence"/>
</dbReference>
<dbReference type="SUPFAM" id="SSF53756">
    <property type="entry name" value="UDP-Glycosyltransferase/glycogen phosphorylase"/>
    <property type="match status" value="1"/>
</dbReference>
<dbReference type="PANTHER" id="PTHR48047">
    <property type="entry name" value="GLYCOSYLTRANSFERASE"/>
    <property type="match status" value="1"/>
</dbReference>
<dbReference type="FunFam" id="3.40.50.2000:FF:000056">
    <property type="entry name" value="Glycosyltransferase"/>
    <property type="match status" value="1"/>
</dbReference>
<evidence type="ECO:0000256" key="3">
    <source>
        <dbReference type="ARBA" id="ARBA00022679"/>
    </source>
</evidence>